<dbReference type="NCBIfam" id="TIGR00758">
    <property type="entry name" value="UDG_fam4"/>
    <property type="match status" value="1"/>
</dbReference>
<proteinExistence type="inferred from homology"/>
<dbReference type="PANTHER" id="PTHR33693:SF9">
    <property type="entry name" value="TYPE-4 URACIL-DNA GLYCOSYLASE"/>
    <property type="match status" value="1"/>
</dbReference>
<evidence type="ECO:0000256" key="2">
    <source>
        <dbReference type="ARBA" id="ARBA00019403"/>
    </source>
</evidence>
<dbReference type="InterPro" id="IPR036895">
    <property type="entry name" value="Uracil-DNA_glycosylase-like_sf"/>
</dbReference>
<evidence type="ECO:0000256" key="8">
    <source>
        <dbReference type="ARBA" id="ARBA00023014"/>
    </source>
</evidence>
<dbReference type="GO" id="GO:0051539">
    <property type="term" value="F:4 iron, 4 sulfur cluster binding"/>
    <property type="evidence" value="ECO:0007669"/>
    <property type="project" value="UniProtKB-KW"/>
</dbReference>
<evidence type="ECO:0000256" key="7">
    <source>
        <dbReference type="ARBA" id="ARBA00023004"/>
    </source>
</evidence>
<dbReference type="NCBIfam" id="TIGR03914">
    <property type="entry name" value="UDG_fam_dom"/>
    <property type="match status" value="1"/>
</dbReference>
<dbReference type="Gene3D" id="3.40.470.10">
    <property type="entry name" value="Uracil-DNA glycosylase-like domain"/>
    <property type="match status" value="1"/>
</dbReference>
<dbReference type="SMART" id="SM00986">
    <property type="entry name" value="UDG"/>
    <property type="match status" value="1"/>
</dbReference>
<dbReference type="GO" id="GO:0097506">
    <property type="term" value="F:deaminated base DNA N-glycosylase activity"/>
    <property type="evidence" value="ECO:0007669"/>
    <property type="project" value="UniProtKB-ARBA"/>
</dbReference>
<dbReference type="Pfam" id="PF03167">
    <property type="entry name" value="UDG"/>
    <property type="match status" value="1"/>
</dbReference>
<keyword evidence="6" id="KW-0378">Hydrolase</keyword>
<name>A0A839DW66_9PSEU</name>
<dbReference type="InterPro" id="IPR051536">
    <property type="entry name" value="UDG_Type-4/5"/>
</dbReference>
<keyword evidence="4" id="KW-0479">Metal-binding</keyword>
<keyword evidence="9" id="KW-0234">DNA repair</keyword>
<dbReference type="AlphaFoldDB" id="A0A839DW66"/>
<keyword evidence="5" id="KW-0227">DNA damage</keyword>
<accession>A0A839DW66</accession>
<dbReference type="InterPro" id="IPR005122">
    <property type="entry name" value="Uracil-DNA_glycosylase-like"/>
</dbReference>
<keyword evidence="8" id="KW-0411">Iron-sulfur</keyword>
<evidence type="ECO:0000256" key="4">
    <source>
        <dbReference type="ARBA" id="ARBA00022723"/>
    </source>
</evidence>
<dbReference type="SMART" id="SM00987">
    <property type="entry name" value="UreE_C"/>
    <property type="match status" value="1"/>
</dbReference>
<keyword evidence="3" id="KW-0004">4Fe-4S</keyword>
<comment type="similarity">
    <text evidence="1">Belongs to the uracil-DNA glycosylase (UDG) superfamily. Type 4 (UDGa) family.</text>
</comment>
<evidence type="ECO:0000313" key="12">
    <source>
        <dbReference type="Proteomes" id="UP000569329"/>
    </source>
</evidence>
<evidence type="ECO:0000313" key="11">
    <source>
        <dbReference type="EMBL" id="MBA8824476.1"/>
    </source>
</evidence>
<comment type="caution">
    <text evidence="11">The sequence shown here is derived from an EMBL/GenBank/DDBJ whole genome shotgun (WGS) entry which is preliminary data.</text>
</comment>
<reference evidence="11 12" key="1">
    <citation type="submission" date="2020-07" db="EMBL/GenBank/DDBJ databases">
        <title>Sequencing the genomes of 1000 actinobacteria strains.</title>
        <authorList>
            <person name="Klenk H.-P."/>
        </authorList>
    </citation>
    <scope>NUCLEOTIDE SEQUENCE [LARGE SCALE GENOMIC DNA]</scope>
    <source>
        <strain evidence="11 12">DSM 45975</strain>
    </source>
</reference>
<keyword evidence="11" id="KW-0548">Nucleotidyltransferase</keyword>
<keyword evidence="12" id="KW-1185">Reference proteome</keyword>
<keyword evidence="7" id="KW-0408">Iron</keyword>
<feature type="domain" description="Uracil-DNA glycosylase-like" evidence="10">
    <location>
        <begin position="42"/>
        <end position="209"/>
    </location>
</feature>
<evidence type="ECO:0000256" key="1">
    <source>
        <dbReference type="ARBA" id="ARBA00006521"/>
    </source>
</evidence>
<dbReference type="EMBL" id="JACGWZ010000002">
    <property type="protein sequence ID" value="MBA8824476.1"/>
    <property type="molecule type" value="Genomic_DNA"/>
</dbReference>
<evidence type="ECO:0000256" key="5">
    <source>
        <dbReference type="ARBA" id="ARBA00022763"/>
    </source>
</evidence>
<evidence type="ECO:0000256" key="9">
    <source>
        <dbReference type="ARBA" id="ARBA00023204"/>
    </source>
</evidence>
<evidence type="ECO:0000256" key="6">
    <source>
        <dbReference type="ARBA" id="ARBA00022801"/>
    </source>
</evidence>
<dbReference type="GO" id="GO:0016779">
    <property type="term" value="F:nucleotidyltransferase activity"/>
    <property type="evidence" value="ECO:0007669"/>
    <property type="project" value="UniProtKB-KW"/>
</dbReference>
<evidence type="ECO:0000259" key="10">
    <source>
        <dbReference type="SMART" id="SM00986"/>
    </source>
</evidence>
<evidence type="ECO:0000256" key="3">
    <source>
        <dbReference type="ARBA" id="ARBA00022485"/>
    </source>
</evidence>
<dbReference type="GO" id="GO:0046872">
    <property type="term" value="F:metal ion binding"/>
    <property type="evidence" value="ECO:0007669"/>
    <property type="project" value="UniProtKB-KW"/>
</dbReference>
<keyword evidence="11" id="KW-0808">Transferase</keyword>
<organism evidence="11 12">
    <name type="scientific">Halosaccharopolyspora lacisalsi</name>
    <dbReference type="NCBI Taxonomy" id="1000566"/>
    <lineage>
        <taxon>Bacteria</taxon>
        <taxon>Bacillati</taxon>
        <taxon>Actinomycetota</taxon>
        <taxon>Actinomycetes</taxon>
        <taxon>Pseudonocardiales</taxon>
        <taxon>Pseudonocardiaceae</taxon>
        <taxon>Halosaccharopolyspora</taxon>
    </lineage>
</organism>
<dbReference type="PANTHER" id="PTHR33693">
    <property type="entry name" value="TYPE-5 URACIL-DNA GLYCOSYLASE"/>
    <property type="match status" value="1"/>
</dbReference>
<dbReference type="RefSeq" id="WP_182543752.1">
    <property type="nucleotide sequence ID" value="NZ_JACGWZ010000002.1"/>
</dbReference>
<protein>
    <recommendedName>
        <fullName evidence="2">Type-4 uracil-DNA glycosylase</fullName>
    </recommendedName>
</protein>
<dbReference type="InterPro" id="IPR005273">
    <property type="entry name" value="Ura-DNA_glyco_family4"/>
</dbReference>
<dbReference type="SUPFAM" id="SSF52141">
    <property type="entry name" value="Uracil-DNA glycosylase-like"/>
    <property type="match status" value="1"/>
</dbReference>
<sequence length="216" mass="23244">MAEEYQSAEPFLPSQGGIAALRKAAGSCRGCALHRDATQTVFGDGPAEARTVFVGEQPGDREDREGRPFVGPAGGLLDRALEEAGIDRDDAYLTNVVKHFKYTYRGNRRMHGKPGSSETKACWPWFAAELRAVRPELVVCLGATAAQTLLGKSFRVTADRGALLDFPPDLDIGGGPRPRYVLTTVHPSAVLRAGDDRDAAYRAFLDDLGAVAEAIE</sequence>
<dbReference type="Proteomes" id="UP000569329">
    <property type="component" value="Unassembled WGS sequence"/>
</dbReference>
<gene>
    <name evidence="11" type="ORF">FHX42_001823</name>
</gene>
<dbReference type="GO" id="GO:0006281">
    <property type="term" value="P:DNA repair"/>
    <property type="evidence" value="ECO:0007669"/>
    <property type="project" value="UniProtKB-KW"/>
</dbReference>
<dbReference type="CDD" id="cd10030">
    <property type="entry name" value="UDG-F4_TTUDGA_SPO1dp_like"/>
    <property type="match status" value="1"/>
</dbReference>